<evidence type="ECO:0000256" key="2">
    <source>
        <dbReference type="ARBA" id="ARBA00023002"/>
    </source>
</evidence>
<dbReference type="Gene3D" id="3.30.360.10">
    <property type="entry name" value="Dihydrodipicolinate Reductase, domain 2"/>
    <property type="match status" value="1"/>
</dbReference>
<feature type="domain" description="Glyceraldehyde 3-phosphate dehydrogenase NAD(P) binding" evidence="4">
    <location>
        <begin position="2"/>
        <end position="157"/>
    </location>
</feature>
<evidence type="ECO:0000313" key="5">
    <source>
        <dbReference type="EMBL" id="CAH0564369.1"/>
    </source>
</evidence>
<evidence type="ECO:0000259" key="4">
    <source>
        <dbReference type="SMART" id="SM00846"/>
    </source>
</evidence>
<dbReference type="InterPro" id="IPR020829">
    <property type="entry name" value="GlycerAld_3-P_DH_cat"/>
</dbReference>
<dbReference type="Pfam" id="PF02800">
    <property type="entry name" value="Gp_dh_C"/>
    <property type="match status" value="1"/>
</dbReference>
<dbReference type="Pfam" id="PF00044">
    <property type="entry name" value="Gp_dh_N"/>
    <property type="match status" value="1"/>
</dbReference>
<keyword evidence="6" id="KW-1185">Reference proteome</keyword>
<gene>
    <name evidence="5" type="ORF">MELIAE_LOCUS12949</name>
</gene>
<dbReference type="InterPro" id="IPR020831">
    <property type="entry name" value="GlycerAld/Erythrose_P_DH"/>
</dbReference>
<reference evidence="5" key="1">
    <citation type="submission" date="2021-12" db="EMBL/GenBank/DDBJ databases">
        <authorList>
            <person name="King R."/>
        </authorList>
    </citation>
    <scope>NUCLEOTIDE SEQUENCE</scope>
</reference>
<evidence type="ECO:0000256" key="3">
    <source>
        <dbReference type="ARBA" id="ARBA00047698"/>
    </source>
</evidence>
<dbReference type="OrthoDB" id="6664200at2759"/>
<dbReference type="Proteomes" id="UP001154078">
    <property type="component" value="Chromosome 9"/>
</dbReference>
<dbReference type="InterPro" id="IPR036291">
    <property type="entry name" value="NAD(P)-bd_dom_sf"/>
</dbReference>
<comment type="catalytic activity">
    <reaction evidence="3">
        <text>D-glyceraldehyde 3-phosphate + phosphate + NAD(+) = (2R)-3-phospho-glyceroyl phosphate + NADH + H(+)</text>
        <dbReference type="Rhea" id="RHEA:10300"/>
        <dbReference type="ChEBI" id="CHEBI:15378"/>
        <dbReference type="ChEBI" id="CHEBI:43474"/>
        <dbReference type="ChEBI" id="CHEBI:57540"/>
        <dbReference type="ChEBI" id="CHEBI:57604"/>
        <dbReference type="ChEBI" id="CHEBI:57945"/>
        <dbReference type="ChEBI" id="CHEBI:59776"/>
        <dbReference type="EC" id="1.2.1.12"/>
    </reaction>
</comment>
<organism evidence="5 6">
    <name type="scientific">Brassicogethes aeneus</name>
    <name type="common">Rape pollen beetle</name>
    <name type="synonym">Meligethes aeneus</name>
    <dbReference type="NCBI Taxonomy" id="1431903"/>
    <lineage>
        <taxon>Eukaryota</taxon>
        <taxon>Metazoa</taxon>
        <taxon>Ecdysozoa</taxon>
        <taxon>Arthropoda</taxon>
        <taxon>Hexapoda</taxon>
        <taxon>Insecta</taxon>
        <taxon>Pterygota</taxon>
        <taxon>Neoptera</taxon>
        <taxon>Endopterygota</taxon>
        <taxon>Coleoptera</taxon>
        <taxon>Polyphaga</taxon>
        <taxon>Cucujiformia</taxon>
        <taxon>Nitidulidae</taxon>
        <taxon>Meligethinae</taxon>
        <taxon>Brassicogethes</taxon>
    </lineage>
</organism>
<dbReference type="SMART" id="SM00846">
    <property type="entry name" value="Gp_dh_N"/>
    <property type="match status" value="1"/>
</dbReference>
<comment type="similarity">
    <text evidence="1">Belongs to the glyceraldehyde-3-phosphate dehydrogenase family.</text>
</comment>
<accession>A0A9P0BJE4</accession>
<dbReference type="PANTHER" id="PTHR10836">
    <property type="entry name" value="GLYCERALDEHYDE 3-PHOSPHATE DEHYDROGENASE"/>
    <property type="match status" value="1"/>
</dbReference>
<evidence type="ECO:0000313" key="6">
    <source>
        <dbReference type="Proteomes" id="UP001154078"/>
    </source>
</evidence>
<dbReference type="InterPro" id="IPR020828">
    <property type="entry name" value="GlycerAld_3-P_DH_NAD(P)-bd"/>
</dbReference>
<protein>
    <recommendedName>
        <fullName evidence="4">Glyceraldehyde 3-phosphate dehydrogenase NAD(P) binding domain-containing protein</fullName>
    </recommendedName>
</protein>
<dbReference type="GO" id="GO:0004365">
    <property type="term" value="F:glyceraldehyde-3-phosphate dehydrogenase (NAD+) (phosphorylating) activity"/>
    <property type="evidence" value="ECO:0007669"/>
    <property type="project" value="UniProtKB-EC"/>
</dbReference>
<dbReference type="Gene3D" id="3.40.50.720">
    <property type="entry name" value="NAD(P)-binding Rossmann-like Domain"/>
    <property type="match status" value="1"/>
</dbReference>
<sequence length="350" mass="38684">MVKVGIAGFNALTRTLLRVFISKLTQTCPPQENLFHIVSINCPKTSIECMVYMLKHDPIYGDPKVEISHNLDEISIGGIRIAVTNCEEQAAPWKNTKTEYVIDVINGTNDKSGMHLRDGVKKVFVAGNGTGRYPVHVFGVNHECIKDRADLIVMGSQHINAVACIASILHEPYILQEVVTSYLVPSGIESGVEKPCNKTFCKDLVPLENAFTPATSPGRGKFVSKIYPDLCDKIHSAAFQTSIPMIGGVQFLGRLCTNTTKEDIICKIKEASEGLLKGILSTSEDIRSTDALATEYSCIVDLKTVQYKKKGNIVHLFGIYDCGYAYATRIFDLANFVAYREQLQNKQCHN</sequence>
<dbReference type="SUPFAM" id="SSF51735">
    <property type="entry name" value="NAD(P)-binding Rossmann-fold domains"/>
    <property type="match status" value="1"/>
</dbReference>
<dbReference type="EMBL" id="OV121140">
    <property type="protein sequence ID" value="CAH0564369.1"/>
    <property type="molecule type" value="Genomic_DNA"/>
</dbReference>
<dbReference type="AlphaFoldDB" id="A0A9P0BJE4"/>
<dbReference type="GO" id="GO:0005829">
    <property type="term" value="C:cytosol"/>
    <property type="evidence" value="ECO:0007669"/>
    <property type="project" value="TreeGrafter"/>
</dbReference>
<dbReference type="PIRSF" id="PIRSF000149">
    <property type="entry name" value="GAP_DH"/>
    <property type="match status" value="1"/>
</dbReference>
<dbReference type="GO" id="GO:0006096">
    <property type="term" value="P:glycolytic process"/>
    <property type="evidence" value="ECO:0007669"/>
    <property type="project" value="TreeGrafter"/>
</dbReference>
<dbReference type="PANTHER" id="PTHR10836:SF136">
    <property type="entry name" value="DEHYDROGENASE, PUTATIVE-RELATED"/>
    <property type="match status" value="1"/>
</dbReference>
<keyword evidence="2" id="KW-0560">Oxidoreductase</keyword>
<proteinExistence type="inferred from homology"/>
<name>A0A9P0BJE4_BRAAE</name>
<dbReference type="SUPFAM" id="SSF55347">
    <property type="entry name" value="Glyceraldehyde-3-phosphate dehydrogenase-like, C-terminal domain"/>
    <property type="match status" value="1"/>
</dbReference>
<evidence type="ECO:0000256" key="1">
    <source>
        <dbReference type="ARBA" id="ARBA00007406"/>
    </source>
</evidence>
<dbReference type="GO" id="GO:0051287">
    <property type="term" value="F:NAD binding"/>
    <property type="evidence" value="ECO:0007669"/>
    <property type="project" value="InterPro"/>
</dbReference>